<dbReference type="OrthoDB" id="7632355at2"/>
<dbReference type="EMBL" id="CP000747">
    <property type="protein sequence ID" value="ACG77939.1"/>
    <property type="molecule type" value="Genomic_DNA"/>
</dbReference>
<feature type="transmembrane region" description="Helical" evidence="1">
    <location>
        <begin position="115"/>
        <end position="139"/>
    </location>
</feature>
<gene>
    <name evidence="2" type="ordered locus">PHZ_c1528</name>
</gene>
<accession>B4RAD2</accession>
<proteinExistence type="predicted"/>
<dbReference type="eggNOG" id="ENOG50335VG">
    <property type="taxonomic scope" value="Bacteria"/>
</dbReference>
<dbReference type="RefSeq" id="WP_012522082.1">
    <property type="nucleotide sequence ID" value="NC_011144.1"/>
</dbReference>
<organism evidence="2 3">
    <name type="scientific">Phenylobacterium zucineum (strain HLK1)</name>
    <dbReference type="NCBI Taxonomy" id="450851"/>
    <lineage>
        <taxon>Bacteria</taxon>
        <taxon>Pseudomonadati</taxon>
        <taxon>Pseudomonadota</taxon>
        <taxon>Alphaproteobacteria</taxon>
        <taxon>Caulobacterales</taxon>
        <taxon>Caulobacteraceae</taxon>
        <taxon>Phenylobacterium</taxon>
    </lineage>
</organism>
<dbReference type="STRING" id="450851.PHZ_c1528"/>
<keyword evidence="3" id="KW-1185">Reference proteome</keyword>
<keyword evidence="1" id="KW-1133">Transmembrane helix</keyword>
<name>B4RAD2_PHEZH</name>
<feature type="transmembrane region" description="Helical" evidence="1">
    <location>
        <begin position="84"/>
        <end position="103"/>
    </location>
</feature>
<reference evidence="2 3" key="1">
    <citation type="journal article" date="2008" name="BMC Genomics">
        <title>Complete genome of Phenylobacterium zucineum - a novel facultative intracellular bacterium isolated from human erythroleukemia cell line K562.</title>
        <authorList>
            <person name="Luo Y."/>
            <person name="Xu X."/>
            <person name="Ding Z."/>
            <person name="Liu Z."/>
            <person name="Zhang B."/>
            <person name="Yan Z."/>
            <person name="Sun J."/>
            <person name="Hu S."/>
            <person name="Hu X."/>
        </authorList>
    </citation>
    <scope>NUCLEOTIDE SEQUENCE [LARGE SCALE GENOMIC DNA]</scope>
    <source>
        <strain evidence="2 3">HLK1</strain>
    </source>
</reference>
<evidence type="ECO:0000313" key="2">
    <source>
        <dbReference type="EMBL" id="ACG77939.1"/>
    </source>
</evidence>
<evidence type="ECO:0000256" key="1">
    <source>
        <dbReference type="SAM" id="Phobius"/>
    </source>
</evidence>
<dbReference type="HOGENOM" id="CLU_1871682_0_0_5"/>
<dbReference type="AlphaFoldDB" id="B4RAD2"/>
<feature type="transmembrane region" description="Helical" evidence="1">
    <location>
        <begin position="6"/>
        <end position="23"/>
    </location>
</feature>
<dbReference type="Proteomes" id="UP000001868">
    <property type="component" value="Chromosome"/>
</dbReference>
<dbReference type="KEGG" id="pzu:PHZ_c1528"/>
<keyword evidence="1" id="KW-0812">Transmembrane</keyword>
<protein>
    <submittedName>
        <fullName evidence="2">Uncharacterized protein</fullName>
    </submittedName>
</protein>
<sequence>MEDLFRSYWWLLFPIAFFVFGAWDRWLAYKRAQAHLDLLRTYATQGKEPPVELLKVVRADALDDAEEDFGFDDGRRGRRRRRGAYWALRTALITGAVAAGFWLASEFAAPVTDYWPFRLVAIILTCVAAGYAVVGLIFMTKHRR</sequence>
<keyword evidence="1" id="KW-0472">Membrane</keyword>
<evidence type="ECO:0000313" key="3">
    <source>
        <dbReference type="Proteomes" id="UP000001868"/>
    </source>
</evidence>